<protein>
    <submittedName>
        <fullName evidence="2 3">Uncharacterized protein</fullName>
    </submittedName>
</protein>
<proteinExistence type="predicted"/>
<name>A0A0K0DTL6_STRER</name>
<dbReference type="WBParaSite" id="SSTP_0000057800.1">
    <property type="protein sequence ID" value="SSTP_0000057800.1"/>
    <property type="gene ID" value="SSTP_0000057800"/>
</dbReference>
<dbReference type="AlphaFoldDB" id="A0A0K0DTL6"/>
<accession>A0A0K0DTL6</accession>
<dbReference type="Proteomes" id="UP000035681">
    <property type="component" value="Unplaced"/>
</dbReference>
<organism evidence="2">
    <name type="scientific">Strongyloides stercoralis</name>
    <name type="common">Threadworm</name>
    <dbReference type="NCBI Taxonomy" id="6248"/>
    <lineage>
        <taxon>Eukaryota</taxon>
        <taxon>Metazoa</taxon>
        <taxon>Ecdysozoa</taxon>
        <taxon>Nematoda</taxon>
        <taxon>Chromadorea</taxon>
        <taxon>Rhabditida</taxon>
        <taxon>Tylenchina</taxon>
        <taxon>Panagrolaimomorpha</taxon>
        <taxon>Strongyloidoidea</taxon>
        <taxon>Strongyloididae</taxon>
        <taxon>Strongyloides</taxon>
    </lineage>
</organism>
<sequence length="370" mass="42480">MLHVFDHPKRPVSASPFIPPEKPKRYYMPLSWSLNDISVKEKELVEFFEKNEHLFKKKKYSHKILEQESTIEEDSKNSAFEPVKFKNMPATTKRIVWRGILTNTSNSTTSLSGGSTCRTTTDSSMCSCSTSPYSSMSLHHKHSFFNIKNPFSQNKKNKCIQRGKPLIGTYSDASHKSANSLNSYYHDGVASRSRDYSVSEKDNIYNKRSKSKGIESRILHPLKNSARKISNALHLRPIKKSIENIHHGSVIHLRTTGLGNNYTNNSFLDVEYNGDEVNYYSNPNSPIPSTSPLPQCRSPFMSKVTKSSSQKKNIEYNEISPYSEEFIKKELKKNLEKNKGLIRRKSCDPILYNKPFDNYLNNGFRERMIV</sequence>
<evidence type="ECO:0000313" key="1">
    <source>
        <dbReference type="Proteomes" id="UP000035681"/>
    </source>
</evidence>
<reference evidence="2" key="1">
    <citation type="submission" date="2015-08" db="UniProtKB">
        <authorList>
            <consortium name="WormBaseParasite"/>
        </authorList>
    </citation>
    <scope>IDENTIFICATION</scope>
</reference>
<keyword evidence="1" id="KW-1185">Reference proteome</keyword>
<evidence type="ECO:0000313" key="2">
    <source>
        <dbReference type="WBParaSite" id="SSTP_0000057800.1"/>
    </source>
</evidence>
<evidence type="ECO:0000313" key="3">
    <source>
        <dbReference type="WBParaSite" id="TCONS_00006645.p1"/>
    </source>
</evidence>
<dbReference type="WBParaSite" id="TCONS_00006645.p1">
    <property type="protein sequence ID" value="TCONS_00006645.p1"/>
    <property type="gene ID" value="XLOC_004773"/>
</dbReference>